<evidence type="ECO:0000313" key="2">
    <source>
        <dbReference type="EMBL" id="CEK72083.1"/>
    </source>
</evidence>
<feature type="compositionally biased region" description="Polar residues" evidence="1">
    <location>
        <begin position="29"/>
        <end position="42"/>
    </location>
</feature>
<sequence>MKERNSEGLLEWQSCAQDKLFDDDDDETNNIINPFSISTSDKAPNELPGLGK</sequence>
<dbReference type="EMBL" id="HACG01025218">
    <property type="protein sequence ID" value="CEK72083.1"/>
    <property type="molecule type" value="Transcribed_RNA"/>
</dbReference>
<gene>
    <name evidence="2" type="primary">ORF80997</name>
</gene>
<proteinExistence type="predicted"/>
<evidence type="ECO:0000256" key="1">
    <source>
        <dbReference type="SAM" id="MobiDB-lite"/>
    </source>
</evidence>
<feature type="region of interest" description="Disordered" evidence="1">
    <location>
        <begin position="21"/>
        <end position="52"/>
    </location>
</feature>
<name>A0A0B6ZU40_9EUPU</name>
<organism evidence="2">
    <name type="scientific">Arion vulgaris</name>
    <dbReference type="NCBI Taxonomy" id="1028688"/>
    <lineage>
        <taxon>Eukaryota</taxon>
        <taxon>Metazoa</taxon>
        <taxon>Spiralia</taxon>
        <taxon>Lophotrochozoa</taxon>
        <taxon>Mollusca</taxon>
        <taxon>Gastropoda</taxon>
        <taxon>Heterobranchia</taxon>
        <taxon>Euthyneura</taxon>
        <taxon>Panpulmonata</taxon>
        <taxon>Eupulmonata</taxon>
        <taxon>Stylommatophora</taxon>
        <taxon>Helicina</taxon>
        <taxon>Arionoidea</taxon>
        <taxon>Arionidae</taxon>
        <taxon>Arion</taxon>
    </lineage>
</organism>
<reference evidence="2" key="1">
    <citation type="submission" date="2014-12" db="EMBL/GenBank/DDBJ databases">
        <title>Insight into the proteome of Arion vulgaris.</title>
        <authorList>
            <person name="Aradska J."/>
            <person name="Bulat T."/>
            <person name="Smidak R."/>
            <person name="Sarate P."/>
            <person name="Gangsoo J."/>
            <person name="Sialana F."/>
            <person name="Bilban M."/>
            <person name="Lubec G."/>
        </authorList>
    </citation>
    <scope>NUCLEOTIDE SEQUENCE</scope>
    <source>
        <tissue evidence="2">Skin</tissue>
    </source>
</reference>
<dbReference type="AlphaFoldDB" id="A0A0B6ZU40"/>
<accession>A0A0B6ZU40</accession>
<protein>
    <submittedName>
        <fullName evidence="2">Uncharacterized protein</fullName>
    </submittedName>
</protein>